<organism evidence="1 2">
    <name type="scientific">Niallia oryzisoli</name>
    <dbReference type="NCBI Taxonomy" id="1737571"/>
    <lineage>
        <taxon>Bacteria</taxon>
        <taxon>Bacillati</taxon>
        <taxon>Bacillota</taxon>
        <taxon>Bacilli</taxon>
        <taxon>Bacillales</taxon>
        <taxon>Bacillaceae</taxon>
        <taxon>Niallia</taxon>
    </lineage>
</organism>
<name>A0ABZ2CKC5_9BACI</name>
<dbReference type="RefSeq" id="WP_338453139.1">
    <property type="nucleotide sequence ID" value="NZ_CP137640.1"/>
</dbReference>
<protein>
    <submittedName>
        <fullName evidence="1">Uncharacterized protein</fullName>
    </submittedName>
</protein>
<accession>A0ABZ2CKC5</accession>
<evidence type="ECO:0000313" key="1">
    <source>
        <dbReference type="EMBL" id="WVX84266.1"/>
    </source>
</evidence>
<dbReference type="Proteomes" id="UP001357223">
    <property type="component" value="Chromosome"/>
</dbReference>
<reference evidence="1 2" key="1">
    <citation type="submission" date="2023-10" db="EMBL/GenBank/DDBJ databases">
        <title>Niallia locisalis sp.nov. isolated from a salt pond sample.</title>
        <authorList>
            <person name="Li X.-J."/>
            <person name="Dong L."/>
        </authorList>
    </citation>
    <scope>NUCLEOTIDE SEQUENCE [LARGE SCALE GENOMIC DNA]</scope>
    <source>
        <strain evidence="1 2">DSM 29761</strain>
    </source>
</reference>
<sequence>MSELEPVQYETGTAIRDYDIINVKQTPLGYEVLLDINLDSGYSLTGTKLDITHEDLAGYETNEIEEGIKCALGFFELPLDKDVISGQELK</sequence>
<evidence type="ECO:0000313" key="2">
    <source>
        <dbReference type="Proteomes" id="UP001357223"/>
    </source>
</evidence>
<keyword evidence="2" id="KW-1185">Reference proteome</keyword>
<gene>
    <name evidence="1" type="ORF">R4Z09_15465</name>
</gene>
<dbReference type="EMBL" id="CP137640">
    <property type="protein sequence ID" value="WVX84266.1"/>
    <property type="molecule type" value="Genomic_DNA"/>
</dbReference>
<proteinExistence type="predicted"/>